<evidence type="ECO:0000256" key="4">
    <source>
        <dbReference type="ARBA" id="ARBA00022824"/>
    </source>
</evidence>
<evidence type="ECO:0000256" key="6">
    <source>
        <dbReference type="ARBA" id="ARBA00022989"/>
    </source>
</evidence>
<evidence type="ECO:0000313" key="11">
    <source>
        <dbReference type="EMBL" id="KAG5185006.1"/>
    </source>
</evidence>
<dbReference type="InterPro" id="IPR013766">
    <property type="entry name" value="Thioredoxin_domain"/>
</dbReference>
<accession>A0A836CIN0</accession>
<sequence>MLAFTASWCKHCKVLAPIWQTVAEELDGQVSFASIDGWENRALSRRFHVAGFPTIFFVDARGDVYAFAGTASVTTLKAFALGGYRDAAKLSSAGAPFGLRGTVKGLLIRWGAQGQALYGDLLAAGVPRWAALLGFTLCGLLVTLLLVLLGLQFQTREHLD</sequence>
<proteinExistence type="predicted"/>
<dbReference type="GO" id="GO:0015036">
    <property type="term" value="F:disulfide oxidoreductase activity"/>
    <property type="evidence" value="ECO:0007669"/>
    <property type="project" value="TreeGrafter"/>
</dbReference>
<dbReference type="Pfam" id="PF00085">
    <property type="entry name" value="Thioredoxin"/>
    <property type="match status" value="1"/>
</dbReference>
<dbReference type="PANTHER" id="PTHR46107:SF3">
    <property type="entry name" value="THIOREDOXIN DOMAIN-CONTAINING PROTEIN"/>
    <property type="match status" value="1"/>
</dbReference>
<evidence type="ECO:0000259" key="10">
    <source>
        <dbReference type="PROSITE" id="PS51352"/>
    </source>
</evidence>
<feature type="transmembrane region" description="Helical" evidence="9">
    <location>
        <begin position="129"/>
        <end position="151"/>
    </location>
</feature>
<gene>
    <name evidence="11" type="ORF">JKP88DRAFT_348411</name>
</gene>
<dbReference type="PROSITE" id="PS51352">
    <property type="entry name" value="THIOREDOXIN_2"/>
    <property type="match status" value="1"/>
</dbReference>
<dbReference type="Gene3D" id="3.40.30.10">
    <property type="entry name" value="Glutaredoxin"/>
    <property type="match status" value="1"/>
</dbReference>
<reference evidence="11" key="1">
    <citation type="submission" date="2021-02" db="EMBL/GenBank/DDBJ databases">
        <title>First Annotated Genome of the Yellow-green Alga Tribonema minus.</title>
        <authorList>
            <person name="Mahan K.M."/>
        </authorList>
    </citation>
    <scope>NUCLEOTIDE SEQUENCE</scope>
    <source>
        <strain evidence="11">UTEX B ZZ1240</strain>
    </source>
</reference>
<dbReference type="EMBL" id="JAFCMP010000146">
    <property type="protein sequence ID" value="KAG5185006.1"/>
    <property type="molecule type" value="Genomic_DNA"/>
</dbReference>
<protein>
    <submittedName>
        <fullName evidence="11">Thioredoxin-like protein</fullName>
    </submittedName>
</protein>
<evidence type="ECO:0000256" key="1">
    <source>
        <dbReference type="ARBA" id="ARBA00004389"/>
    </source>
</evidence>
<keyword evidence="5" id="KW-0249">Electron transport</keyword>
<dbReference type="InterPro" id="IPR052454">
    <property type="entry name" value="TMX_domain-containing"/>
</dbReference>
<dbReference type="PANTHER" id="PTHR46107">
    <property type="entry name" value="DUMPY: SHORTER THAN WILD-TYPE"/>
    <property type="match status" value="1"/>
</dbReference>
<comment type="subcellular location">
    <subcellularLocation>
        <location evidence="1">Endoplasmic reticulum membrane</location>
        <topology evidence="1">Single-pass membrane protein</topology>
    </subcellularLocation>
</comment>
<evidence type="ECO:0000313" key="12">
    <source>
        <dbReference type="Proteomes" id="UP000664859"/>
    </source>
</evidence>
<keyword evidence="8" id="KW-0676">Redox-active center</keyword>
<keyword evidence="6 9" id="KW-1133">Transmembrane helix</keyword>
<keyword evidence="4" id="KW-0256">Endoplasmic reticulum</keyword>
<keyword evidence="3" id="KW-0732">Signal</keyword>
<comment type="caution">
    <text evidence="11">The sequence shown here is derived from an EMBL/GenBank/DDBJ whole genome shotgun (WGS) entry which is preliminary data.</text>
</comment>
<evidence type="ECO:0000256" key="7">
    <source>
        <dbReference type="ARBA" id="ARBA00023157"/>
    </source>
</evidence>
<dbReference type="AlphaFoldDB" id="A0A836CIN0"/>
<keyword evidence="9" id="KW-0812">Transmembrane</keyword>
<organism evidence="11 12">
    <name type="scientific">Tribonema minus</name>
    <dbReference type="NCBI Taxonomy" id="303371"/>
    <lineage>
        <taxon>Eukaryota</taxon>
        <taxon>Sar</taxon>
        <taxon>Stramenopiles</taxon>
        <taxon>Ochrophyta</taxon>
        <taxon>PX clade</taxon>
        <taxon>Xanthophyceae</taxon>
        <taxon>Tribonematales</taxon>
        <taxon>Tribonemataceae</taxon>
        <taxon>Tribonema</taxon>
    </lineage>
</organism>
<name>A0A836CIN0_9STRA</name>
<dbReference type="InterPro" id="IPR036249">
    <property type="entry name" value="Thioredoxin-like_sf"/>
</dbReference>
<evidence type="ECO:0000256" key="3">
    <source>
        <dbReference type="ARBA" id="ARBA00022729"/>
    </source>
</evidence>
<keyword evidence="9" id="KW-0472">Membrane</keyword>
<keyword evidence="2" id="KW-0813">Transport</keyword>
<keyword evidence="12" id="KW-1185">Reference proteome</keyword>
<evidence type="ECO:0000256" key="9">
    <source>
        <dbReference type="SAM" id="Phobius"/>
    </source>
</evidence>
<evidence type="ECO:0000256" key="8">
    <source>
        <dbReference type="ARBA" id="ARBA00023284"/>
    </source>
</evidence>
<dbReference type="Proteomes" id="UP000664859">
    <property type="component" value="Unassembled WGS sequence"/>
</dbReference>
<dbReference type="SUPFAM" id="SSF52833">
    <property type="entry name" value="Thioredoxin-like"/>
    <property type="match status" value="1"/>
</dbReference>
<dbReference type="OrthoDB" id="427280at2759"/>
<evidence type="ECO:0000256" key="2">
    <source>
        <dbReference type="ARBA" id="ARBA00022448"/>
    </source>
</evidence>
<dbReference type="CDD" id="cd02961">
    <property type="entry name" value="PDI_a_family"/>
    <property type="match status" value="1"/>
</dbReference>
<evidence type="ECO:0000256" key="5">
    <source>
        <dbReference type="ARBA" id="ARBA00022982"/>
    </source>
</evidence>
<dbReference type="GO" id="GO:0005789">
    <property type="term" value="C:endoplasmic reticulum membrane"/>
    <property type="evidence" value="ECO:0007669"/>
    <property type="project" value="UniProtKB-SubCell"/>
</dbReference>
<feature type="domain" description="Thioredoxin" evidence="10">
    <location>
        <begin position="1"/>
        <end position="86"/>
    </location>
</feature>
<keyword evidence="7" id="KW-1015">Disulfide bond</keyword>